<dbReference type="EMBL" id="LKHV02000001">
    <property type="protein sequence ID" value="MCS5709125.1"/>
    <property type="molecule type" value="Genomic_DNA"/>
</dbReference>
<dbReference type="EC" id="2.4.-.-" evidence="3"/>
<dbReference type="GO" id="GO:0016758">
    <property type="term" value="F:hexosyltransferase activity"/>
    <property type="evidence" value="ECO:0007669"/>
    <property type="project" value="UniProtKB-ARBA"/>
</dbReference>
<reference evidence="2" key="1">
    <citation type="submission" date="2015-09" db="EMBL/GenBank/DDBJ databases">
        <title>Draft Genome Sequences of Two Novel Amoeba-resistant Intranuclear Bacteria, Candidatus Berkiella cookevillensis and Candidatus Berkiella aquae.</title>
        <authorList>
            <person name="Mehari Y.T."/>
            <person name="Arivett B.A."/>
            <person name="Farone A.L."/>
            <person name="Gunderson J.H."/>
            <person name="Farone M.B."/>
        </authorList>
    </citation>
    <scope>NUCLEOTIDE SEQUENCE [LARGE SCALE GENOMIC DNA]</scope>
    <source>
        <strain evidence="2">CC99</strain>
    </source>
</reference>
<dbReference type="InterPro" id="IPR001173">
    <property type="entry name" value="Glyco_trans_2-like"/>
</dbReference>
<gene>
    <name evidence="2" type="primary">wfgD</name>
    <name evidence="3" type="ORF">CC99x_009430</name>
    <name evidence="2" type="ORF">CC99x_01903</name>
</gene>
<evidence type="ECO:0000313" key="3">
    <source>
        <dbReference type="EMBL" id="MCS5709125.1"/>
    </source>
</evidence>
<keyword evidence="2" id="KW-0808">Transferase</keyword>
<protein>
    <submittedName>
        <fullName evidence="3">Glycosyltransferase</fullName>
        <ecNumber evidence="3">2.4.-.-</ecNumber>
    </submittedName>
    <submittedName>
        <fullName evidence="2">UDP-Glc:alpha-D-GlcNAc-diphosphoundecaprenol beta-1,3-glucosyltransferase WfgD</fullName>
        <ecNumber evidence="2">2.4.1.305</ecNumber>
    </submittedName>
</protein>
<comment type="caution">
    <text evidence="2">The sequence shown here is derived from an EMBL/GenBank/DDBJ whole genome shotgun (WGS) entry which is preliminary data.</text>
</comment>
<dbReference type="SUPFAM" id="SSF53448">
    <property type="entry name" value="Nucleotide-diphospho-sugar transferases"/>
    <property type="match status" value="1"/>
</dbReference>
<dbReference type="Proteomes" id="UP000051494">
    <property type="component" value="Unassembled WGS sequence"/>
</dbReference>
<dbReference type="OrthoDB" id="276604at2"/>
<reference evidence="3" key="2">
    <citation type="journal article" date="2016" name="Genome Announc.">
        <title>Draft Genome Sequences of Two Novel Amoeba-Resistant Intranuclear Bacteria, 'Candidatus Berkiella cookevillensis' and 'Candidatus Berkiella aquae'.</title>
        <authorList>
            <person name="Mehari Y.T."/>
            <person name="Arivett B.A."/>
            <person name="Farone A.L."/>
            <person name="Gunderson J.H."/>
            <person name="Farone M.B."/>
        </authorList>
    </citation>
    <scope>NUCLEOTIDE SEQUENCE</scope>
    <source>
        <strain evidence="3">CC99</strain>
    </source>
</reference>
<dbReference type="Gene3D" id="3.90.550.10">
    <property type="entry name" value="Spore Coat Polysaccharide Biosynthesis Protein SpsA, Chain A"/>
    <property type="match status" value="1"/>
</dbReference>
<proteinExistence type="predicted"/>
<reference evidence="3" key="3">
    <citation type="submission" date="2021-06" db="EMBL/GenBank/DDBJ databases">
        <title>Genomic Description and Analysis of Intracellular Bacteria, Candidatus Berkiella cookevillensis and Candidatus Berkiella aquae.</title>
        <authorList>
            <person name="Kidane D.T."/>
            <person name="Mehari Y.T."/>
            <person name="Rice F.C."/>
            <person name="Arivett B.A."/>
            <person name="Farone A.L."/>
            <person name="Berk S.G."/>
            <person name="Farone M.B."/>
        </authorList>
    </citation>
    <scope>NUCLEOTIDE SEQUENCE</scope>
    <source>
        <strain evidence="3">CC99</strain>
    </source>
</reference>
<sequence>MNEIISVVMPCYNGEKTLQKTLDSVFAQSFREFKLYCINDGSTDGTAKILAQYSLLNKNMLVIDKANQGQTKAKNDALKVAKGKYIAFIDSDDVWDNEKLLYQYACMEKERDVGLCYTNGYYIDVDDHIHQKFEIEAKLQGECLRELFMGNAIVASSVMIRSALLKKTGLFDENLSACENWELWTRFASHSKLAVIDMPLTRYRRHDNNMSHNIDKMRRNRLYVLEKNAQSYHNHFPNFNQLVKEAFYKAHQFFGENYLWKLQLPKARRDLMHALRYKPFEKKLYYLLFKSFLGEKLLSKVRNIVTAHESSGRRQASSNRSVHKST</sequence>
<accession>A0A0Q9YB93</accession>
<evidence type="ECO:0000259" key="1">
    <source>
        <dbReference type="Pfam" id="PF00535"/>
    </source>
</evidence>
<dbReference type="AlphaFoldDB" id="A0A0Q9YB93"/>
<dbReference type="RefSeq" id="WP_057625009.1">
    <property type="nucleotide sequence ID" value="NZ_LKHV02000001.1"/>
</dbReference>
<dbReference type="STRING" id="437022.CC99x_01903"/>
<evidence type="ECO:0000313" key="4">
    <source>
        <dbReference type="Proteomes" id="UP000051494"/>
    </source>
</evidence>
<dbReference type="EC" id="2.4.1.305" evidence="2"/>
<organism evidence="2">
    <name type="scientific">Candidatus Berkiella cookevillensis</name>
    <dbReference type="NCBI Taxonomy" id="437022"/>
    <lineage>
        <taxon>Bacteria</taxon>
        <taxon>Pseudomonadati</taxon>
        <taxon>Pseudomonadota</taxon>
        <taxon>Gammaproteobacteria</taxon>
        <taxon>Candidatus Berkiellales</taxon>
        <taxon>Candidatus Berkiellaceae</taxon>
        <taxon>Candidatus Berkiella</taxon>
    </lineage>
</organism>
<feature type="domain" description="Glycosyltransferase 2-like" evidence="1">
    <location>
        <begin position="6"/>
        <end position="137"/>
    </location>
</feature>
<dbReference type="PANTHER" id="PTHR22916">
    <property type="entry name" value="GLYCOSYLTRANSFERASE"/>
    <property type="match status" value="1"/>
</dbReference>
<name>A0A0Q9YB93_9GAMM</name>
<keyword evidence="4" id="KW-1185">Reference proteome</keyword>
<dbReference type="InterPro" id="IPR029044">
    <property type="entry name" value="Nucleotide-diphossugar_trans"/>
</dbReference>
<dbReference type="EMBL" id="LKHV01000010">
    <property type="protein sequence ID" value="KRG17947.1"/>
    <property type="molecule type" value="Genomic_DNA"/>
</dbReference>
<keyword evidence="2" id="KW-0328">Glycosyltransferase</keyword>
<dbReference type="PANTHER" id="PTHR22916:SF3">
    <property type="entry name" value="UDP-GLCNAC:BETAGAL BETA-1,3-N-ACETYLGLUCOSAMINYLTRANSFERASE-LIKE PROTEIN 1"/>
    <property type="match status" value="1"/>
</dbReference>
<evidence type="ECO:0000313" key="2">
    <source>
        <dbReference type="EMBL" id="KRG17947.1"/>
    </source>
</evidence>
<dbReference type="Pfam" id="PF00535">
    <property type="entry name" value="Glycos_transf_2"/>
    <property type="match status" value="1"/>
</dbReference>